<feature type="chain" id="PRO_5045362327" evidence="2">
    <location>
        <begin position="21"/>
        <end position="658"/>
    </location>
</feature>
<dbReference type="SUPFAM" id="SSF54534">
    <property type="entry name" value="FKBP-like"/>
    <property type="match status" value="2"/>
</dbReference>
<reference evidence="5" key="1">
    <citation type="journal article" date="2019" name="Int. J. Syst. Evol. Microbiol.">
        <title>The Global Catalogue of Microorganisms (GCM) 10K type strain sequencing project: providing services to taxonomists for standard genome sequencing and annotation.</title>
        <authorList>
            <consortium name="The Broad Institute Genomics Platform"/>
            <consortium name="The Broad Institute Genome Sequencing Center for Infectious Disease"/>
            <person name="Wu L."/>
            <person name="Ma J."/>
        </authorList>
    </citation>
    <scope>NUCLEOTIDE SEQUENCE [LARGE SCALE GENOMIC DNA]</scope>
    <source>
        <strain evidence="5">JCM 18198</strain>
    </source>
</reference>
<dbReference type="InterPro" id="IPR046357">
    <property type="entry name" value="PPIase_dom_sf"/>
</dbReference>
<accession>A0ABP9A7V2</accession>
<dbReference type="Proteomes" id="UP001500141">
    <property type="component" value="Unassembled WGS sequence"/>
</dbReference>
<organism evidence="4 5">
    <name type="scientific">Flavobacterium hankyongi</name>
    <dbReference type="NCBI Taxonomy" id="1176532"/>
    <lineage>
        <taxon>Bacteria</taxon>
        <taxon>Pseudomonadati</taxon>
        <taxon>Bacteroidota</taxon>
        <taxon>Flavobacteriia</taxon>
        <taxon>Flavobacteriales</taxon>
        <taxon>Flavobacteriaceae</taxon>
        <taxon>Flavobacterium</taxon>
    </lineage>
</organism>
<feature type="signal peptide" evidence="2">
    <location>
        <begin position="1"/>
        <end position="20"/>
    </location>
</feature>
<feature type="domain" description="PpiC" evidence="3">
    <location>
        <begin position="229"/>
        <end position="335"/>
    </location>
</feature>
<dbReference type="PROSITE" id="PS50198">
    <property type="entry name" value="PPIC_PPIASE_2"/>
    <property type="match status" value="2"/>
</dbReference>
<dbReference type="GO" id="GO:0016853">
    <property type="term" value="F:isomerase activity"/>
    <property type="evidence" value="ECO:0007669"/>
    <property type="project" value="UniProtKB-KW"/>
</dbReference>
<feature type="domain" description="PpiC" evidence="3">
    <location>
        <begin position="122"/>
        <end position="224"/>
    </location>
</feature>
<proteinExistence type="predicted"/>
<evidence type="ECO:0000256" key="1">
    <source>
        <dbReference type="PROSITE-ProRule" id="PRU00278"/>
    </source>
</evidence>
<sequence length="658" mass="75969">MKINKLILGAAMLINVMAFAQQTKKEVLFSIDDTPYYTDEFSRVYNKNIDLVKDESQKDLDKYLDLFIGYKLKINKANKLGLQHNSKYISELNSYRTQLSKNYTSDTKVTKALIDEGYARLLKEVRASHILITVDENAAPADTLKAYNQALDVRKKIIAGENFEEAAQKYSQDPSAKENKGDLGYFTAFRMVYPFESAAYKTKVGEVSMPVRTKFGFHLIKVNDIRDNKGEVTVAHIMILKPTVTTDSPSEIEKPKKTIDEIYAKLKQGENFEALANQFSQDKNSAPRGGVLPRFAAGQLSSEEFEKISFDLSNIGDYSQPFESQFGWHIVKLIEKHPIKSQSEMERELDTKIRKDDRSRLITNSLTEKLRKKYKIVTDAKTLAKVKGIVNNTYYEEKWALPTNLKDFNIELLKIENKSIKAEPFLRELETQQKNKYQIKPIGKLVDQLYTKFVDSQLNLYYNENLENEFPDFANVVEEYRDGLLLFDLMEKEIWNKAKQDTIGLKNYYDANKEKYQWKKRGDVLVASSAKEDVVKQARKMIKSGVASEAIKEKLNKNGVVDIMIKQEFFEEGSENFPKGLELKEGLSDVYKDKDHYFVNKVLKVLPAGYKTLDETRGKVINDYQQFLEDNWVSELKKEFKISVNQDVFARLKTEMKK</sequence>
<name>A0ABP9A7V2_9FLAO</name>
<dbReference type="InterPro" id="IPR050245">
    <property type="entry name" value="PrsA_foldase"/>
</dbReference>
<dbReference type="PANTHER" id="PTHR47245">
    <property type="entry name" value="PEPTIDYLPROLYL ISOMERASE"/>
    <property type="match status" value="1"/>
</dbReference>
<evidence type="ECO:0000313" key="4">
    <source>
        <dbReference type="EMBL" id="GAA4774049.1"/>
    </source>
</evidence>
<comment type="caution">
    <text evidence="4">The sequence shown here is derived from an EMBL/GenBank/DDBJ whole genome shotgun (WGS) entry which is preliminary data.</text>
</comment>
<evidence type="ECO:0000256" key="2">
    <source>
        <dbReference type="SAM" id="SignalP"/>
    </source>
</evidence>
<gene>
    <name evidence="4" type="ORF">GCM10023230_25860</name>
</gene>
<keyword evidence="2" id="KW-0732">Signal</keyword>
<dbReference type="InterPro" id="IPR000297">
    <property type="entry name" value="PPIase_PpiC"/>
</dbReference>
<dbReference type="Gene3D" id="3.10.50.40">
    <property type="match status" value="2"/>
</dbReference>
<dbReference type="PANTHER" id="PTHR47245:SF2">
    <property type="entry name" value="PEPTIDYL-PROLYL CIS-TRANS ISOMERASE HP_0175-RELATED"/>
    <property type="match status" value="1"/>
</dbReference>
<dbReference type="Pfam" id="PF00639">
    <property type="entry name" value="Rotamase"/>
    <property type="match status" value="2"/>
</dbReference>
<keyword evidence="1 4" id="KW-0413">Isomerase</keyword>
<evidence type="ECO:0000313" key="5">
    <source>
        <dbReference type="Proteomes" id="UP001500141"/>
    </source>
</evidence>
<evidence type="ECO:0000259" key="3">
    <source>
        <dbReference type="PROSITE" id="PS50198"/>
    </source>
</evidence>
<dbReference type="EMBL" id="BAABIP010000022">
    <property type="protein sequence ID" value="GAA4774049.1"/>
    <property type="molecule type" value="Genomic_DNA"/>
</dbReference>
<keyword evidence="1" id="KW-0697">Rotamase</keyword>
<dbReference type="RefSeq" id="WP_264543444.1">
    <property type="nucleotide sequence ID" value="NZ_BAABIP010000022.1"/>
</dbReference>
<keyword evidence="5" id="KW-1185">Reference proteome</keyword>
<protein>
    <submittedName>
        <fullName evidence="4">Peptidylprolyl isomerase</fullName>
    </submittedName>
</protein>